<dbReference type="Pfam" id="PF06745">
    <property type="entry name" value="ATPase"/>
    <property type="match status" value="1"/>
</dbReference>
<dbReference type="Gene3D" id="3.40.50.300">
    <property type="entry name" value="P-loop containing nucleotide triphosphate hydrolases"/>
    <property type="match status" value="1"/>
</dbReference>
<dbReference type="PANTHER" id="PTHR43637">
    <property type="entry name" value="UPF0273 PROTEIN TM_0370"/>
    <property type="match status" value="1"/>
</dbReference>
<sequence length="459" mass="51750">MEFEKSGATGFVFKDEVIADLLGDIEPGSVLLVLGHPGAGKSTFAAGILFENCLRFNVKGVYISLAETREKFYNYMKKFSMDFEYGEKKNLVEFIHMPTLAGKELLEAITSTLSTKIFTEGYSIAVVDSITPILNVLTTDEARSYLHSTLYNLSSVAKALLILISDLPFATETVDLKGLEFIADAVFVFKTRIEKRMISRFMEVRKFRGKSIPMAEMPFVIEEGKGIRCLLPPTTAEVPYSMAMTSYRDECTNSVWGSILSGTYVGIVSRCNIIPFSIWLLLTKLIMNYGLNYGILSFRESKEVTKEVISKSAQVLGIPPHYILQKSVFIESLNPSIFSSQQLEAMLYRFAEQNINFFIIDGAEALYLHHDPLYVDQMLRSLSTYIKNGLITVFELINGVYTQTQTSRYDIVHEIICRENTVEHNVVRGRIAAIDIASYNLVTRISEESILKCLNIVQR</sequence>
<evidence type="ECO:0000256" key="2">
    <source>
        <dbReference type="ARBA" id="ARBA00022840"/>
    </source>
</evidence>
<organism evidence="5">
    <name type="scientific">Ignisphaera aggregans</name>
    <dbReference type="NCBI Taxonomy" id="334771"/>
    <lineage>
        <taxon>Archaea</taxon>
        <taxon>Thermoproteota</taxon>
        <taxon>Thermoprotei</taxon>
        <taxon>Desulfurococcales</taxon>
        <taxon>Desulfurococcaceae</taxon>
        <taxon>Ignisphaera</taxon>
    </lineage>
</organism>
<evidence type="ECO:0000259" key="3">
    <source>
        <dbReference type="Pfam" id="PF06745"/>
    </source>
</evidence>
<accession>A0A7J3MZE3</accession>
<name>A0A7J3MZE3_9CREN</name>
<dbReference type="InterPro" id="IPR027417">
    <property type="entry name" value="P-loop_NTPase"/>
</dbReference>
<reference evidence="5" key="1">
    <citation type="journal article" date="2020" name="mSystems">
        <title>Genome- and Community-Level Interaction Insights into Carbon Utilization and Element Cycling Functions of Hydrothermarchaeota in Hydrothermal Sediment.</title>
        <authorList>
            <person name="Zhou Z."/>
            <person name="Liu Y."/>
            <person name="Xu W."/>
            <person name="Pan J."/>
            <person name="Luo Z.H."/>
            <person name="Li M."/>
        </authorList>
    </citation>
    <scope>NUCLEOTIDE SEQUENCE [LARGE SCALE GENOMIC DNA]</scope>
    <source>
        <strain evidence="4">SpSt-629</strain>
        <strain evidence="5">SpSt-688</strain>
    </source>
</reference>
<evidence type="ECO:0000313" key="5">
    <source>
        <dbReference type="EMBL" id="HGT98836.1"/>
    </source>
</evidence>
<gene>
    <name evidence="4" type="ORF">ENT99_01890</name>
    <name evidence="5" type="ORF">ENU64_05340</name>
</gene>
<dbReference type="InterPro" id="IPR014774">
    <property type="entry name" value="KaiC-like_dom"/>
</dbReference>
<keyword evidence="1" id="KW-0547">Nucleotide-binding</keyword>
<keyword evidence="2" id="KW-0067">ATP-binding</keyword>
<dbReference type="EMBL" id="DTDH01000159">
    <property type="protein sequence ID" value="HGT98836.1"/>
    <property type="molecule type" value="Genomic_DNA"/>
</dbReference>
<dbReference type="PANTHER" id="PTHR43637:SF1">
    <property type="entry name" value="UPF0273 PROTEIN TM_0370"/>
    <property type="match status" value="1"/>
</dbReference>
<feature type="domain" description="KaiC-like" evidence="3">
    <location>
        <begin position="23"/>
        <end position="229"/>
    </location>
</feature>
<comment type="caution">
    <text evidence="5">The sequence shown here is derived from an EMBL/GenBank/DDBJ whole genome shotgun (WGS) entry which is preliminary data.</text>
</comment>
<dbReference type="AlphaFoldDB" id="A0A7J3MZE3"/>
<evidence type="ECO:0000256" key="1">
    <source>
        <dbReference type="ARBA" id="ARBA00022741"/>
    </source>
</evidence>
<proteinExistence type="predicted"/>
<dbReference type="EMBL" id="DTAU01000044">
    <property type="protein sequence ID" value="HFQ78441.1"/>
    <property type="molecule type" value="Genomic_DNA"/>
</dbReference>
<dbReference type="GO" id="GO:0005524">
    <property type="term" value="F:ATP binding"/>
    <property type="evidence" value="ECO:0007669"/>
    <property type="project" value="UniProtKB-KW"/>
</dbReference>
<dbReference type="SUPFAM" id="SSF52540">
    <property type="entry name" value="P-loop containing nucleoside triphosphate hydrolases"/>
    <property type="match status" value="1"/>
</dbReference>
<evidence type="ECO:0000313" key="4">
    <source>
        <dbReference type="EMBL" id="HFQ78441.1"/>
    </source>
</evidence>
<protein>
    <recommendedName>
        <fullName evidence="3">KaiC-like domain-containing protein</fullName>
    </recommendedName>
</protein>